<reference evidence="2 3" key="1">
    <citation type="submission" date="2016-11" db="EMBL/GenBank/DDBJ databases">
        <authorList>
            <person name="Jaros S."/>
            <person name="Januszkiewicz K."/>
            <person name="Wedrychowicz H."/>
        </authorList>
    </citation>
    <scope>NUCLEOTIDE SEQUENCE [LARGE SCALE GENOMIC DNA]</scope>
    <source>
        <strain evidence="2 3">DSM 17459</strain>
    </source>
</reference>
<dbReference type="RefSeq" id="WP_016284538.1">
    <property type="nucleotide sequence ID" value="NZ_FQVI01000018.1"/>
</dbReference>
<dbReference type="EMBL" id="FQVI01000018">
    <property type="protein sequence ID" value="SHF25181.1"/>
    <property type="molecule type" value="Genomic_DNA"/>
</dbReference>
<keyword evidence="3" id="KW-1185">Reference proteome</keyword>
<accession>A0A1M5A4I3</accession>
<gene>
    <name evidence="2" type="ORF">SAMN02745158_03032</name>
</gene>
<dbReference type="OrthoDB" id="9554183at2"/>
<evidence type="ECO:0000259" key="1">
    <source>
        <dbReference type="Pfam" id="PF17295"/>
    </source>
</evidence>
<organism evidence="2 3">
    <name type="scientific">Lactonifactor longoviformis DSM 17459</name>
    <dbReference type="NCBI Taxonomy" id="1122155"/>
    <lineage>
        <taxon>Bacteria</taxon>
        <taxon>Bacillati</taxon>
        <taxon>Bacillota</taxon>
        <taxon>Clostridia</taxon>
        <taxon>Eubacteriales</taxon>
        <taxon>Clostridiaceae</taxon>
        <taxon>Lactonifactor</taxon>
    </lineage>
</organism>
<protein>
    <recommendedName>
        <fullName evidence="1">DUF5348 domain-containing protein</fullName>
    </recommendedName>
</protein>
<feature type="domain" description="DUF5348" evidence="1">
    <location>
        <begin position="7"/>
        <end position="75"/>
    </location>
</feature>
<dbReference type="Pfam" id="PF17295">
    <property type="entry name" value="DUF5348"/>
    <property type="match status" value="1"/>
</dbReference>
<evidence type="ECO:0000313" key="3">
    <source>
        <dbReference type="Proteomes" id="UP000184245"/>
    </source>
</evidence>
<dbReference type="AlphaFoldDB" id="A0A1M5A4I3"/>
<dbReference type="STRING" id="1122155.SAMN02745158_03032"/>
<sequence length="75" mass="8798">MAQKMTGALVFDERTDRYDIRFDLASYYGGLHCGDCFDVFTRGKWKPTRIEMNMAQEWYLVGIRADDLNGLRVRI</sequence>
<dbReference type="InterPro" id="IPR035255">
    <property type="entry name" value="DUF5348"/>
</dbReference>
<evidence type="ECO:0000313" key="2">
    <source>
        <dbReference type="EMBL" id="SHF25181.1"/>
    </source>
</evidence>
<name>A0A1M5A4I3_9CLOT</name>
<dbReference type="Proteomes" id="UP000184245">
    <property type="component" value="Unassembled WGS sequence"/>
</dbReference>
<dbReference type="Gene3D" id="2.40.10.390">
    <property type="match status" value="1"/>
</dbReference>
<proteinExistence type="predicted"/>